<evidence type="ECO:0000313" key="2">
    <source>
        <dbReference type="EMBL" id="WIV59239.1"/>
    </source>
</evidence>
<sequence>MTPQRRTRPAPAARTDTAPAWGSADADLPGRMLTLVYRVARQTGLSRRPSVALCRRLLCAQPGVNQACPGLDTPVGRAAERRVRARILIALRAELEQRIDRARLEAALRDATLLDEVTLLPPRQRAALWSVAVDHCAVTELAARTGWSPLQIARLLRAAMRTVSSAANLPRRETGATAGRV</sequence>
<dbReference type="EMBL" id="CP127173">
    <property type="protein sequence ID" value="WIV59239.1"/>
    <property type="molecule type" value="Genomic_DNA"/>
</dbReference>
<name>A0ABY8XU60_9PSEU</name>
<organism evidence="2 3">
    <name type="scientific">Amycolatopsis nalaikhensis</name>
    <dbReference type="NCBI Taxonomy" id="715472"/>
    <lineage>
        <taxon>Bacteria</taxon>
        <taxon>Bacillati</taxon>
        <taxon>Actinomycetota</taxon>
        <taxon>Actinomycetes</taxon>
        <taxon>Pseudonocardiales</taxon>
        <taxon>Pseudonocardiaceae</taxon>
        <taxon>Amycolatopsis</taxon>
    </lineage>
</organism>
<dbReference type="RefSeq" id="WP_285456744.1">
    <property type="nucleotide sequence ID" value="NZ_CP127173.1"/>
</dbReference>
<gene>
    <name evidence="2" type="ORF">QP939_11715</name>
</gene>
<proteinExistence type="predicted"/>
<dbReference type="Proteomes" id="UP001227101">
    <property type="component" value="Chromosome"/>
</dbReference>
<feature type="compositionally biased region" description="Low complexity" evidence="1">
    <location>
        <begin position="9"/>
        <end position="20"/>
    </location>
</feature>
<dbReference type="InterPro" id="IPR013324">
    <property type="entry name" value="RNA_pol_sigma_r3/r4-like"/>
</dbReference>
<keyword evidence="3" id="KW-1185">Reference proteome</keyword>
<accession>A0ABY8XU60</accession>
<dbReference type="SUPFAM" id="SSF88659">
    <property type="entry name" value="Sigma3 and sigma4 domains of RNA polymerase sigma factors"/>
    <property type="match status" value="1"/>
</dbReference>
<reference evidence="2 3" key="1">
    <citation type="submission" date="2023-06" db="EMBL/GenBank/DDBJ databases">
        <authorList>
            <person name="Oyuntsetseg B."/>
            <person name="Kim S.B."/>
        </authorList>
    </citation>
    <scope>NUCLEOTIDE SEQUENCE [LARGE SCALE GENOMIC DNA]</scope>
    <source>
        <strain evidence="2 3">2-2</strain>
    </source>
</reference>
<evidence type="ECO:0000256" key="1">
    <source>
        <dbReference type="SAM" id="MobiDB-lite"/>
    </source>
</evidence>
<evidence type="ECO:0000313" key="3">
    <source>
        <dbReference type="Proteomes" id="UP001227101"/>
    </source>
</evidence>
<protein>
    <submittedName>
        <fullName evidence="2">Uncharacterized protein</fullName>
    </submittedName>
</protein>
<feature type="region of interest" description="Disordered" evidence="1">
    <location>
        <begin position="1"/>
        <end position="23"/>
    </location>
</feature>